<accession>A0A1Y2D3I1</accession>
<feature type="domain" description="GH3 middle" evidence="1">
    <location>
        <begin position="370"/>
        <end position="436"/>
    </location>
</feature>
<name>A0A1Y2D3I1_9FUNG</name>
<sequence>MPVIIKVTDSIVEPIAEAARRKQLDTTRKTQIADHVAYLRNTVFLQTSPALSAFSRFLATNTNNSIDELEAAFTSLVPVTEYSDYAETQARIVAGDLKTPNLLCPGIPTYILSSSSTSGAKSKLFACNEAESMAGILKALYAEKAKLLPIGTKQLTITSLATRGMVGDVPICPVGIFRDRIILKSDGLTCDEEIIHALDINNGIPLAIKLARNYCDLLALHALFGLADSTLGFISTVFSSTLVDWIHMIQSSKRELLDCIRFGSLPNSVHLEESLEDAIIKHLTPNPGRAQELENIDFNAEGWMKLVWPKLNIVEASCGGVFAMGIPQIRHAIGSSCKFLFGVYASTEGFVIGANMQDQSDPNLFQILNIFGVFEYLEVGDSGAIVSAAKLKEGQTYKLIVSNKRLGLWRYNLQDLVQHVGYHPVTNNPIVRYIGRDGGLRLVPSFVSEQQLKRAADAVFKTINKALVKEFVTFTDNSEPNEAVGFCFEAADENRTLDTGVWEDILTVSLREQNERFEQFYGDKLRKCVVRVLRPGTFAEYRAWRAEAVGSGQVKVPVVIQALETKEWFLARCL</sequence>
<organism evidence="2 3">
    <name type="scientific">Rhizoclosmatium globosum</name>
    <dbReference type="NCBI Taxonomy" id="329046"/>
    <lineage>
        <taxon>Eukaryota</taxon>
        <taxon>Fungi</taxon>
        <taxon>Fungi incertae sedis</taxon>
        <taxon>Chytridiomycota</taxon>
        <taxon>Chytridiomycota incertae sedis</taxon>
        <taxon>Chytridiomycetes</taxon>
        <taxon>Chytridiales</taxon>
        <taxon>Chytriomycetaceae</taxon>
        <taxon>Rhizoclosmatium</taxon>
    </lineage>
</organism>
<evidence type="ECO:0000313" key="2">
    <source>
        <dbReference type="EMBL" id="ORY53810.1"/>
    </source>
</evidence>
<dbReference type="PANTHER" id="PTHR31901">
    <property type="entry name" value="GH3 DOMAIN-CONTAINING PROTEIN"/>
    <property type="match status" value="1"/>
</dbReference>
<comment type="caution">
    <text evidence="2">The sequence shown here is derived from an EMBL/GenBank/DDBJ whole genome shotgun (WGS) entry which is preliminary data.</text>
</comment>
<dbReference type="InterPro" id="IPR055377">
    <property type="entry name" value="GH3_M"/>
</dbReference>
<dbReference type="AlphaFoldDB" id="A0A1Y2D3I1"/>
<evidence type="ECO:0000259" key="1">
    <source>
        <dbReference type="Pfam" id="PF23571"/>
    </source>
</evidence>
<dbReference type="PANTHER" id="PTHR31901:SF9">
    <property type="entry name" value="GH3 DOMAIN-CONTAINING PROTEIN"/>
    <property type="match status" value="1"/>
</dbReference>
<dbReference type="EMBL" id="MCGO01000001">
    <property type="protein sequence ID" value="ORY53810.1"/>
    <property type="molecule type" value="Genomic_DNA"/>
</dbReference>
<reference evidence="2 3" key="1">
    <citation type="submission" date="2016-07" db="EMBL/GenBank/DDBJ databases">
        <title>Pervasive Adenine N6-methylation of Active Genes in Fungi.</title>
        <authorList>
            <consortium name="DOE Joint Genome Institute"/>
            <person name="Mondo S.J."/>
            <person name="Dannebaum R.O."/>
            <person name="Kuo R.C."/>
            <person name="Labutti K."/>
            <person name="Haridas S."/>
            <person name="Kuo A."/>
            <person name="Salamov A."/>
            <person name="Ahrendt S.R."/>
            <person name="Lipzen A."/>
            <person name="Sullivan W."/>
            <person name="Andreopoulos W.B."/>
            <person name="Clum A."/>
            <person name="Lindquist E."/>
            <person name="Daum C."/>
            <person name="Ramamoorthy G.K."/>
            <person name="Gryganskyi A."/>
            <person name="Culley D."/>
            <person name="Magnuson J.K."/>
            <person name="James T.Y."/>
            <person name="O'Malley M.A."/>
            <person name="Stajich J.E."/>
            <person name="Spatafora J.W."/>
            <person name="Visel A."/>
            <person name="Grigoriev I.V."/>
        </authorList>
    </citation>
    <scope>NUCLEOTIDE SEQUENCE [LARGE SCALE GENOMIC DNA]</scope>
    <source>
        <strain evidence="2 3">JEL800</strain>
    </source>
</reference>
<dbReference type="Pfam" id="PF23571">
    <property type="entry name" value="GH3_M"/>
    <property type="match status" value="1"/>
</dbReference>
<keyword evidence="3" id="KW-1185">Reference proteome</keyword>
<dbReference type="Pfam" id="PF03321">
    <property type="entry name" value="GH3"/>
    <property type="match status" value="1"/>
</dbReference>
<dbReference type="GO" id="GO:0005737">
    <property type="term" value="C:cytoplasm"/>
    <property type="evidence" value="ECO:0007669"/>
    <property type="project" value="TreeGrafter"/>
</dbReference>
<evidence type="ECO:0000313" key="3">
    <source>
        <dbReference type="Proteomes" id="UP000193642"/>
    </source>
</evidence>
<proteinExistence type="predicted"/>
<dbReference type="Proteomes" id="UP000193642">
    <property type="component" value="Unassembled WGS sequence"/>
</dbReference>
<dbReference type="InterPro" id="IPR004993">
    <property type="entry name" value="GH3"/>
</dbReference>
<dbReference type="GO" id="GO:0016881">
    <property type="term" value="F:acid-amino acid ligase activity"/>
    <property type="evidence" value="ECO:0007669"/>
    <property type="project" value="TreeGrafter"/>
</dbReference>
<gene>
    <name evidence="2" type="ORF">BCR33DRAFT_711166</name>
</gene>
<dbReference type="OrthoDB" id="10004661at2759"/>
<protein>
    <recommendedName>
        <fullName evidence="1">GH3 middle domain-containing protein</fullName>
    </recommendedName>
</protein>